<sequence length="358" mass="41535">MLELLDCIQLVYELPLEITHSILKKLPIWFLLYLSNHDTNSKDDNNDTNKVKALVQDIIYNTHIVLTKWYSHEDNLRQISVQGEEFKILCMLCLKDTTTNCRLMSDTSTLESTLSAITLTSEEDNNKLINDKTTQVQSEENVVCPIKRVELKYYDENNLLLDTFLTHCTQELIVPFHHLKKMSVSQKFQILHRITCISVGNMSFRLVLRETPESFRKMANLYLTNVKRLNIYDYITSGEFELFYSCLGDKLSHLHFDTCWADLIPTLKKLGVLKRAFAGDYGNKENISGESPLEFSVNCFHANYFQDILHNEINDFSYSEEEEEQEEQEEDHTLNNTNDNGVESSNGSDNLVLDMINR</sequence>
<dbReference type="Proteomes" id="UP001165064">
    <property type="component" value="Unassembled WGS sequence"/>
</dbReference>
<comment type="caution">
    <text evidence="1">The sequence shown here is derived from an EMBL/GenBank/DDBJ whole genome shotgun (WGS) entry which is preliminary data.</text>
</comment>
<reference evidence="1" key="1">
    <citation type="submission" date="2023-04" db="EMBL/GenBank/DDBJ databases">
        <title>Ambrosiozyma monospora NBRC 10751.</title>
        <authorList>
            <person name="Ichikawa N."/>
            <person name="Sato H."/>
            <person name="Tonouchi N."/>
        </authorList>
    </citation>
    <scope>NUCLEOTIDE SEQUENCE</scope>
    <source>
        <strain evidence="1">NBRC 10751</strain>
    </source>
</reference>
<keyword evidence="2" id="KW-1185">Reference proteome</keyword>
<accession>A0ACB5TF90</accession>
<gene>
    <name evidence="1" type="ORF">Amon02_000798200</name>
</gene>
<evidence type="ECO:0000313" key="1">
    <source>
        <dbReference type="EMBL" id="GME86446.1"/>
    </source>
</evidence>
<proteinExistence type="predicted"/>
<name>A0ACB5TF90_AMBMO</name>
<organism evidence="1 2">
    <name type="scientific">Ambrosiozyma monospora</name>
    <name type="common">Yeast</name>
    <name type="synonym">Endomycopsis monosporus</name>
    <dbReference type="NCBI Taxonomy" id="43982"/>
    <lineage>
        <taxon>Eukaryota</taxon>
        <taxon>Fungi</taxon>
        <taxon>Dikarya</taxon>
        <taxon>Ascomycota</taxon>
        <taxon>Saccharomycotina</taxon>
        <taxon>Pichiomycetes</taxon>
        <taxon>Pichiales</taxon>
        <taxon>Pichiaceae</taxon>
        <taxon>Ambrosiozyma</taxon>
    </lineage>
</organism>
<evidence type="ECO:0000313" key="2">
    <source>
        <dbReference type="Proteomes" id="UP001165064"/>
    </source>
</evidence>
<protein>
    <submittedName>
        <fullName evidence="1">Unnamed protein product</fullName>
    </submittedName>
</protein>
<dbReference type="EMBL" id="BSXS01006874">
    <property type="protein sequence ID" value="GME86446.1"/>
    <property type="molecule type" value="Genomic_DNA"/>
</dbReference>